<name>A0A9P9ISW9_9PLEO</name>
<dbReference type="EMBL" id="JAGMWT010000003">
    <property type="protein sequence ID" value="KAH7132107.1"/>
    <property type="molecule type" value="Genomic_DNA"/>
</dbReference>
<dbReference type="SUPFAM" id="SSF54719">
    <property type="entry name" value="Fe,Mn superoxide dismutase (SOD), C-terminal domain"/>
    <property type="match status" value="1"/>
</dbReference>
<organism evidence="3 4">
    <name type="scientific">Dendryphion nanum</name>
    <dbReference type="NCBI Taxonomy" id="256645"/>
    <lineage>
        <taxon>Eukaryota</taxon>
        <taxon>Fungi</taxon>
        <taxon>Dikarya</taxon>
        <taxon>Ascomycota</taxon>
        <taxon>Pezizomycotina</taxon>
        <taxon>Dothideomycetes</taxon>
        <taxon>Pleosporomycetidae</taxon>
        <taxon>Pleosporales</taxon>
        <taxon>Torulaceae</taxon>
        <taxon>Dendryphion</taxon>
    </lineage>
</organism>
<dbReference type="AlphaFoldDB" id="A0A9P9ISW9"/>
<protein>
    <submittedName>
        <fullName evidence="3">Fe superoxide dismutase-like protein</fullName>
    </submittedName>
</protein>
<dbReference type="PANTHER" id="PTHR43595">
    <property type="entry name" value="37S RIBOSOMAL PROTEIN S26, MITOCHONDRIAL"/>
    <property type="match status" value="1"/>
</dbReference>
<gene>
    <name evidence="3" type="ORF">B0J11DRAFT_455819</name>
</gene>
<dbReference type="InterPro" id="IPR019832">
    <property type="entry name" value="Mn/Fe_SOD_C"/>
</dbReference>
<keyword evidence="4" id="KW-1185">Reference proteome</keyword>
<evidence type="ECO:0000313" key="3">
    <source>
        <dbReference type="EMBL" id="KAH7132107.1"/>
    </source>
</evidence>
<evidence type="ECO:0000313" key="4">
    <source>
        <dbReference type="Proteomes" id="UP000700596"/>
    </source>
</evidence>
<feature type="domain" description="Manganese/iron superoxide dismutase C-terminal" evidence="2">
    <location>
        <begin position="132"/>
        <end position="192"/>
    </location>
</feature>
<dbReference type="OrthoDB" id="275227at2759"/>
<dbReference type="PANTHER" id="PTHR43595:SF2">
    <property type="entry name" value="SMALL RIBOSOMAL SUBUNIT PROTEIN MS42"/>
    <property type="match status" value="1"/>
</dbReference>
<dbReference type="Gene3D" id="3.55.40.20">
    <property type="entry name" value="Iron/manganese superoxide dismutase, C-terminal domain"/>
    <property type="match status" value="1"/>
</dbReference>
<evidence type="ECO:0000259" key="2">
    <source>
        <dbReference type="Pfam" id="PF02777"/>
    </source>
</evidence>
<proteinExistence type="predicted"/>
<reference evidence="3" key="1">
    <citation type="journal article" date="2021" name="Nat. Commun.">
        <title>Genetic determinants of endophytism in the Arabidopsis root mycobiome.</title>
        <authorList>
            <person name="Mesny F."/>
            <person name="Miyauchi S."/>
            <person name="Thiergart T."/>
            <person name="Pickel B."/>
            <person name="Atanasova L."/>
            <person name="Karlsson M."/>
            <person name="Huettel B."/>
            <person name="Barry K.W."/>
            <person name="Haridas S."/>
            <person name="Chen C."/>
            <person name="Bauer D."/>
            <person name="Andreopoulos W."/>
            <person name="Pangilinan J."/>
            <person name="LaButti K."/>
            <person name="Riley R."/>
            <person name="Lipzen A."/>
            <person name="Clum A."/>
            <person name="Drula E."/>
            <person name="Henrissat B."/>
            <person name="Kohler A."/>
            <person name="Grigoriev I.V."/>
            <person name="Martin F.M."/>
            <person name="Hacquard S."/>
        </authorList>
    </citation>
    <scope>NUCLEOTIDE SEQUENCE</scope>
    <source>
        <strain evidence="3">MPI-CAGE-CH-0243</strain>
    </source>
</reference>
<dbReference type="GO" id="GO:0046872">
    <property type="term" value="F:metal ion binding"/>
    <property type="evidence" value="ECO:0007669"/>
    <property type="project" value="InterPro"/>
</dbReference>
<dbReference type="InterPro" id="IPR036324">
    <property type="entry name" value="Mn/Fe_SOD_N_sf"/>
</dbReference>
<dbReference type="Proteomes" id="UP000700596">
    <property type="component" value="Unassembled WGS sequence"/>
</dbReference>
<dbReference type="Pfam" id="PF02777">
    <property type="entry name" value="Sod_Fe_C"/>
    <property type="match status" value="2"/>
</dbReference>
<dbReference type="GO" id="GO:0004784">
    <property type="term" value="F:superoxide dismutase activity"/>
    <property type="evidence" value="ECO:0007669"/>
    <property type="project" value="InterPro"/>
</dbReference>
<comment type="function">
    <text evidence="1">Component of the mitochondrial ribosome (mitoribosome), a dedicated translation machinery responsible for the synthesis of mitochondrial genome-encoded proteins, including at least some of the essential transmembrane subunits of the mitochondrial respiratory chain. The mitoribosomes are attached to the mitochondrial inner membrane and translation products are cotranslationally integrated into the membrane.</text>
</comment>
<evidence type="ECO:0000256" key="1">
    <source>
        <dbReference type="ARBA" id="ARBA00037226"/>
    </source>
</evidence>
<dbReference type="SUPFAM" id="SSF46609">
    <property type="entry name" value="Fe,Mn superoxide dismutase (SOD), N-terminal domain"/>
    <property type="match status" value="1"/>
</dbReference>
<accession>A0A9P9ISW9</accession>
<sequence>MIIRSLLRRPSAVQSLVATPARRIFSPLLSIRHEHTRPTLANHEQLRQNGIPGLFSPKGFSIAYDQYQEALVDDLNTLTAGKPEENLNVQDLLIRWARDPMHAWNFNVASMAYNNHFFFCGLATNPDVESTPTSDLTAKINDDFSSLHSLREEFLNTADAMFGPGFVWLVQLNKIEGRPLRILPTYIAGSPLSGAHYRRQSHDLNTHNPDSYKGLNPVGTFGQAAQIQDNTPKPPLGGVDITPLLCLNTWEHVWLHDYGIRGKSEYFQAWWDKINWDFVQSKGLFARVSGDAQRNNFKS</sequence>
<feature type="domain" description="Manganese/iron superoxide dismutase C-terminal" evidence="2">
    <location>
        <begin position="237"/>
        <end position="281"/>
    </location>
</feature>
<dbReference type="InterPro" id="IPR036314">
    <property type="entry name" value="SOD_C_sf"/>
</dbReference>
<dbReference type="GO" id="GO:0005737">
    <property type="term" value="C:cytoplasm"/>
    <property type="evidence" value="ECO:0007669"/>
    <property type="project" value="TreeGrafter"/>
</dbReference>
<comment type="caution">
    <text evidence="3">The sequence shown here is derived from an EMBL/GenBank/DDBJ whole genome shotgun (WGS) entry which is preliminary data.</text>
</comment>